<reference evidence="6" key="1">
    <citation type="submission" date="2022-08" db="EMBL/GenBank/DDBJ databases">
        <title>Complete Genome Sequences of 2 Bosea sp. soil isolates.</title>
        <authorList>
            <person name="Alvarez Arevalo M."/>
            <person name="Sterndorff E.B."/>
            <person name="Faurdal D."/>
            <person name="Joergensen T.S."/>
            <person name="Weber T."/>
        </authorList>
    </citation>
    <scope>NUCLEOTIDE SEQUENCE</scope>
    <source>
        <strain evidence="6">NBC_00436</strain>
    </source>
</reference>
<comment type="similarity">
    <text evidence="1">Belongs to the LysR transcriptional regulatory family.</text>
</comment>
<dbReference type="InterPro" id="IPR050176">
    <property type="entry name" value="LTTR"/>
</dbReference>
<dbReference type="EMBL" id="CP102774">
    <property type="protein sequence ID" value="UZF89666.1"/>
    <property type="molecule type" value="Genomic_DNA"/>
</dbReference>
<organism evidence="6">
    <name type="scientific">Bosea sp. NBC_00436</name>
    <dbReference type="NCBI Taxonomy" id="2969620"/>
    <lineage>
        <taxon>Bacteria</taxon>
        <taxon>Pseudomonadati</taxon>
        <taxon>Pseudomonadota</taxon>
        <taxon>Alphaproteobacteria</taxon>
        <taxon>Hyphomicrobiales</taxon>
        <taxon>Boseaceae</taxon>
        <taxon>Bosea</taxon>
    </lineage>
</organism>
<gene>
    <name evidence="6" type="ORF">NWE54_13160</name>
</gene>
<dbReference type="GO" id="GO:0003700">
    <property type="term" value="F:DNA-binding transcription factor activity"/>
    <property type="evidence" value="ECO:0007669"/>
    <property type="project" value="InterPro"/>
</dbReference>
<dbReference type="SUPFAM" id="SSF53850">
    <property type="entry name" value="Periplasmic binding protein-like II"/>
    <property type="match status" value="1"/>
</dbReference>
<dbReference type="InterPro" id="IPR005119">
    <property type="entry name" value="LysR_subst-bd"/>
</dbReference>
<dbReference type="SUPFAM" id="SSF46785">
    <property type="entry name" value="Winged helix' DNA-binding domain"/>
    <property type="match status" value="1"/>
</dbReference>
<dbReference type="Gene3D" id="1.10.10.10">
    <property type="entry name" value="Winged helix-like DNA-binding domain superfamily/Winged helix DNA-binding domain"/>
    <property type="match status" value="1"/>
</dbReference>
<dbReference type="Gene3D" id="3.40.190.10">
    <property type="entry name" value="Periplasmic binding protein-like II"/>
    <property type="match status" value="2"/>
</dbReference>
<dbReference type="InterPro" id="IPR036388">
    <property type="entry name" value="WH-like_DNA-bd_sf"/>
</dbReference>
<dbReference type="AlphaFoldDB" id="A0A9E8CTZ6"/>
<dbReference type="GO" id="GO:0003677">
    <property type="term" value="F:DNA binding"/>
    <property type="evidence" value="ECO:0007669"/>
    <property type="project" value="UniProtKB-KW"/>
</dbReference>
<protein>
    <submittedName>
        <fullName evidence="6">LysR family transcriptional regulator</fullName>
    </submittedName>
</protein>
<evidence type="ECO:0000256" key="2">
    <source>
        <dbReference type="ARBA" id="ARBA00023015"/>
    </source>
</evidence>
<evidence type="ECO:0000256" key="1">
    <source>
        <dbReference type="ARBA" id="ARBA00009437"/>
    </source>
</evidence>
<dbReference type="InterPro" id="IPR036390">
    <property type="entry name" value="WH_DNA-bd_sf"/>
</dbReference>
<dbReference type="FunFam" id="1.10.10.10:FF:000001">
    <property type="entry name" value="LysR family transcriptional regulator"/>
    <property type="match status" value="1"/>
</dbReference>
<evidence type="ECO:0000259" key="5">
    <source>
        <dbReference type="PROSITE" id="PS50931"/>
    </source>
</evidence>
<dbReference type="Pfam" id="PF00126">
    <property type="entry name" value="HTH_1"/>
    <property type="match status" value="1"/>
</dbReference>
<evidence type="ECO:0000256" key="3">
    <source>
        <dbReference type="ARBA" id="ARBA00023125"/>
    </source>
</evidence>
<keyword evidence="3" id="KW-0238">DNA-binding</keyword>
<dbReference type="PRINTS" id="PR00039">
    <property type="entry name" value="HTHLYSR"/>
</dbReference>
<evidence type="ECO:0000313" key="6">
    <source>
        <dbReference type="EMBL" id="UZF89666.1"/>
    </source>
</evidence>
<dbReference type="Pfam" id="PF03466">
    <property type="entry name" value="LysR_substrate"/>
    <property type="match status" value="1"/>
</dbReference>
<dbReference type="InterPro" id="IPR000847">
    <property type="entry name" value="LysR_HTH_N"/>
</dbReference>
<accession>A0A9E8CTZ6</accession>
<dbReference type="PROSITE" id="PS50931">
    <property type="entry name" value="HTH_LYSR"/>
    <property type="match status" value="1"/>
</dbReference>
<sequence length="287" mass="30354">MDIRRPLDPEAVETFVLAADLRSFTKAAAALNTTQAAVSLRLKRLEAQIGQRLLERTPRRIGLTPAGERFLGPARDVLTAHRRATEALMQESVSLNLGVTHHLVGPELTRAIQVAGQQGGGVTLSLRTGLSRGLLEMFDAGELDAVIVLRHDASRRDGEILAESRFGWFAAPMFAPFQGEPLPLAVQRQPCNLRAMAVEALAVAGLPWREAFVGEGAASVAAAASAGLGLAPLAHCAVPAGLVDVGARFRLPALPTRPIILHSAVSRPRAAALLNGMAAAFRSGTVR</sequence>
<dbReference type="PANTHER" id="PTHR30579">
    <property type="entry name" value="TRANSCRIPTIONAL REGULATOR"/>
    <property type="match status" value="1"/>
</dbReference>
<evidence type="ECO:0000256" key="4">
    <source>
        <dbReference type="ARBA" id="ARBA00023163"/>
    </source>
</evidence>
<keyword evidence="4" id="KW-0804">Transcription</keyword>
<keyword evidence="2" id="KW-0805">Transcription regulation</keyword>
<feature type="domain" description="HTH lysR-type" evidence="5">
    <location>
        <begin position="7"/>
        <end position="64"/>
    </location>
</feature>
<proteinExistence type="inferred from homology"/>
<name>A0A9E8CTZ6_9HYPH</name>
<dbReference type="PANTHER" id="PTHR30579:SF7">
    <property type="entry name" value="HTH-TYPE TRANSCRIPTIONAL REGULATOR LRHA-RELATED"/>
    <property type="match status" value="1"/>
</dbReference>